<sequence>MKPTMPHTLRYSAMKYVVAVLFLVLFGCQLDSDKAINRDKFTFKIGSDTQLFFKNVRQSYYDLEENKAANFNVFRLSKRVQSVDRPLLNLAIVINYRQDEAYLLLEPSMDLAELPITIIAEYDSIQTRKEITLAEQNRESTLHFAADLYESILAGGTFYIRSDSTDIPILTSQQEREAFRITVSDYFRLTRVY</sequence>
<dbReference type="KEGG" id="fuv:JR347_02820"/>
<protein>
    <submittedName>
        <fullName evidence="1">Uncharacterized protein</fullName>
    </submittedName>
</protein>
<proteinExistence type="predicted"/>
<evidence type="ECO:0000313" key="1">
    <source>
        <dbReference type="EMBL" id="QSE98031.1"/>
    </source>
</evidence>
<keyword evidence="2" id="KW-1185">Reference proteome</keyword>
<organism evidence="1 2">
    <name type="scientific">Fulvivirga lutea</name>
    <dbReference type="NCBI Taxonomy" id="2810512"/>
    <lineage>
        <taxon>Bacteria</taxon>
        <taxon>Pseudomonadati</taxon>
        <taxon>Bacteroidota</taxon>
        <taxon>Cytophagia</taxon>
        <taxon>Cytophagales</taxon>
        <taxon>Fulvivirgaceae</taxon>
        <taxon>Fulvivirga</taxon>
    </lineage>
</organism>
<accession>A0A975A186</accession>
<dbReference type="PROSITE" id="PS51257">
    <property type="entry name" value="PROKAR_LIPOPROTEIN"/>
    <property type="match status" value="1"/>
</dbReference>
<dbReference type="EMBL" id="CP070608">
    <property type="protein sequence ID" value="QSE98031.1"/>
    <property type="molecule type" value="Genomic_DNA"/>
</dbReference>
<dbReference type="RefSeq" id="WP_205722539.1">
    <property type="nucleotide sequence ID" value="NZ_CP070608.1"/>
</dbReference>
<dbReference type="AlphaFoldDB" id="A0A975A186"/>
<reference evidence="1" key="1">
    <citation type="submission" date="2021-02" db="EMBL/GenBank/DDBJ databases">
        <title>Fulvivirga sp. S481 isolated from sea water.</title>
        <authorList>
            <person name="Bae S.S."/>
            <person name="Baek K."/>
        </authorList>
    </citation>
    <scope>NUCLEOTIDE SEQUENCE</scope>
    <source>
        <strain evidence="1">S481</strain>
    </source>
</reference>
<evidence type="ECO:0000313" key="2">
    <source>
        <dbReference type="Proteomes" id="UP000662783"/>
    </source>
</evidence>
<name>A0A975A186_9BACT</name>
<gene>
    <name evidence="1" type="ORF">JR347_02820</name>
</gene>
<dbReference type="Proteomes" id="UP000662783">
    <property type="component" value="Chromosome"/>
</dbReference>